<dbReference type="EMBL" id="LNQE01000246">
    <property type="protein sequence ID" value="KUG28228.1"/>
    <property type="molecule type" value="Genomic_DNA"/>
</dbReference>
<dbReference type="AlphaFoldDB" id="A0A0W8G4X7"/>
<organism evidence="1">
    <name type="scientific">hydrocarbon metagenome</name>
    <dbReference type="NCBI Taxonomy" id="938273"/>
    <lineage>
        <taxon>unclassified sequences</taxon>
        <taxon>metagenomes</taxon>
        <taxon>ecological metagenomes</taxon>
    </lineage>
</organism>
<gene>
    <name evidence="1" type="ORF">ASZ90_001911</name>
</gene>
<protein>
    <submittedName>
        <fullName evidence="1">Uncharacterized protein</fullName>
    </submittedName>
</protein>
<dbReference type="InterPro" id="IPR007809">
    <property type="entry name" value="FlgN-like"/>
</dbReference>
<sequence>MTSRIIASLDRQEKALALLAMLQQEEFTHLRELDPAKVAGLEFSIHELMRQLAVERTELRAIYAAISPAAKRLADVIHTFSEDQRLRAQALYEAMDRREQACARQAEQNFKMALGFYDQSRACVEFIQKQLVPAKDVYTAAGRYARTSAAPALLSGRM</sequence>
<dbReference type="Pfam" id="PF05130">
    <property type="entry name" value="FlgN"/>
    <property type="match status" value="1"/>
</dbReference>
<accession>A0A0W8G4X7</accession>
<name>A0A0W8G4X7_9ZZZZ</name>
<dbReference type="GO" id="GO:0044780">
    <property type="term" value="P:bacterial-type flagellum assembly"/>
    <property type="evidence" value="ECO:0007669"/>
    <property type="project" value="InterPro"/>
</dbReference>
<proteinExistence type="predicted"/>
<comment type="caution">
    <text evidence="1">The sequence shown here is derived from an EMBL/GenBank/DDBJ whole genome shotgun (WGS) entry which is preliminary data.</text>
</comment>
<reference evidence="1" key="1">
    <citation type="journal article" date="2015" name="Proc. Natl. Acad. Sci. U.S.A.">
        <title>Networks of energetic and metabolic interactions define dynamics in microbial communities.</title>
        <authorList>
            <person name="Embree M."/>
            <person name="Liu J.K."/>
            <person name="Al-Bassam M.M."/>
            <person name="Zengler K."/>
        </authorList>
    </citation>
    <scope>NUCLEOTIDE SEQUENCE</scope>
</reference>
<evidence type="ECO:0000313" key="1">
    <source>
        <dbReference type="EMBL" id="KUG28228.1"/>
    </source>
</evidence>